<dbReference type="EC" id="4.6.1.12" evidence="4 8"/>
<evidence type="ECO:0000256" key="6">
    <source>
        <dbReference type="ARBA" id="ARBA00023229"/>
    </source>
</evidence>
<dbReference type="EMBL" id="CP002608">
    <property type="protein sequence ID" value="AEB41498.1"/>
    <property type="molecule type" value="Genomic_DNA"/>
</dbReference>
<dbReference type="CDD" id="cd00554">
    <property type="entry name" value="MECDP_synthase"/>
    <property type="match status" value="1"/>
</dbReference>
<keyword evidence="11" id="KW-1185">Reference proteome</keyword>
<comment type="cofactor">
    <cofactor evidence="2">
        <name>a divalent metal cation</name>
        <dbReference type="ChEBI" id="CHEBI:60240"/>
    </cofactor>
</comment>
<dbReference type="AlphaFoldDB" id="A0AA34WHX1"/>
<comment type="catalytic activity">
    <reaction evidence="1 8">
        <text>4-CDP-2-C-methyl-D-erythritol 2-phosphate = 2-C-methyl-D-erythritol 2,4-cyclic diphosphate + CMP</text>
        <dbReference type="Rhea" id="RHEA:23864"/>
        <dbReference type="ChEBI" id="CHEBI:57919"/>
        <dbReference type="ChEBI" id="CHEBI:58483"/>
        <dbReference type="ChEBI" id="CHEBI:60377"/>
        <dbReference type="EC" id="4.6.1.12"/>
    </reaction>
</comment>
<protein>
    <recommendedName>
        <fullName evidence="4 8">2-C-methyl-D-erythritol 2,4-cyclodiphosphate synthase</fullName>
        <ecNumber evidence="4 8">4.6.1.12</ecNumber>
    </recommendedName>
</protein>
<keyword evidence="5" id="KW-0479">Metal-binding</keyword>
<evidence type="ECO:0000256" key="3">
    <source>
        <dbReference type="ARBA" id="ARBA00004709"/>
    </source>
</evidence>
<evidence type="ECO:0000256" key="5">
    <source>
        <dbReference type="ARBA" id="ARBA00022723"/>
    </source>
</evidence>
<dbReference type="Gene3D" id="3.30.1330.50">
    <property type="entry name" value="2-C-methyl-D-erythritol 2,4-cyclodiphosphate synthase"/>
    <property type="match status" value="1"/>
</dbReference>
<dbReference type="InterPro" id="IPR036571">
    <property type="entry name" value="MECDP_synthase_sf"/>
</dbReference>
<evidence type="ECO:0000256" key="1">
    <source>
        <dbReference type="ARBA" id="ARBA00000200"/>
    </source>
</evidence>
<dbReference type="SUPFAM" id="SSF69765">
    <property type="entry name" value="IpsF-like"/>
    <property type="match status" value="1"/>
</dbReference>
<dbReference type="RefSeq" id="WP_013712576.1">
    <property type="nucleotide sequence ID" value="NC_015408.1"/>
</dbReference>
<feature type="domain" description="2-C-methyl-D-erythritol 2,4-cyclodiphosphate synthase" evidence="9">
    <location>
        <begin position="20"/>
        <end position="174"/>
    </location>
</feature>
<evidence type="ECO:0000256" key="2">
    <source>
        <dbReference type="ARBA" id="ARBA00001968"/>
    </source>
</evidence>
<evidence type="ECO:0000256" key="8">
    <source>
        <dbReference type="RuleBase" id="RU004395"/>
    </source>
</evidence>
<dbReference type="GO" id="GO:0008685">
    <property type="term" value="F:2-C-methyl-D-erythritol 2,4-cyclodiphosphate synthase activity"/>
    <property type="evidence" value="ECO:0007669"/>
    <property type="project" value="UniProtKB-EC"/>
</dbReference>
<dbReference type="InterPro" id="IPR020555">
    <property type="entry name" value="MECDP_synthase_CS"/>
</dbReference>
<dbReference type="GO" id="GO:0046872">
    <property type="term" value="F:metal ion binding"/>
    <property type="evidence" value="ECO:0007669"/>
    <property type="project" value="UniProtKB-KW"/>
</dbReference>
<name>A0AA34WHX1_CHLPE</name>
<comment type="pathway">
    <text evidence="3">Isoprenoid biosynthesis; isopentenyl diphosphate biosynthesis via DXP pathway; isopentenyl diphosphate from 1-deoxy-D-xylulose 5-phosphate: step 4/6.</text>
</comment>
<dbReference type="InterPro" id="IPR003526">
    <property type="entry name" value="MECDP_synthase"/>
</dbReference>
<dbReference type="KEGG" id="cpm:G5S_0518"/>
<keyword evidence="6 8" id="KW-0414">Isoprene biosynthesis</keyword>
<dbReference type="PROSITE" id="PS01350">
    <property type="entry name" value="ISPF"/>
    <property type="match status" value="1"/>
</dbReference>
<evidence type="ECO:0000256" key="7">
    <source>
        <dbReference type="ARBA" id="ARBA00023239"/>
    </source>
</evidence>
<comment type="similarity">
    <text evidence="8">Belongs to the IspF family.</text>
</comment>
<evidence type="ECO:0000313" key="11">
    <source>
        <dbReference type="Proteomes" id="UP000008305"/>
    </source>
</evidence>
<dbReference type="PANTHER" id="PTHR43181">
    <property type="entry name" value="2-C-METHYL-D-ERYTHRITOL 2,4-CYCLODIPHOSPHATE SYNTHASE, CHLOROPLASTIC"/>
    <property type="match status" value="1"/>
</dbReference>
<accession>A0AA34WHX1</accession>
<evidence type="ECO:0000259" key="9">
    <source>
        <dbReference type="Pfam" id="PF02542"/>
    </source>
</evidence>
<proteinExistence type="inferred from homology"/>
<evidence type="ECO:0000256" key="4">
    <source>
        <dbReference type="ARBA" id="ARBA00012579"/>
    </source>
</evidence>
<evidence type="ECO:0000313" key="10">
    <source>
        <dbReference type="EMBL" id="AEB41498.1"/>
    </source>
</evidence>
<dbReference type="Pfam" id="PF02542">
    <property type="entry name" value="YgbB"/>
    <property type="match status" value="1"/>
</dbReference>
<dbReference type="PANTHER" id="PTHR43181:SF1">
    <property type="entry name" value="2-C-METHYL-D-ERYTHRITOL 2,4-CYCLODIPHOSPHATE SYNTHASE, CHLOROPLASTIC"/>
    <property type="match status" value="1"/>
</dbReference>
<keyword evidence="7 8" id="KW-0456">Lyase</keyword>
<sequence length="180" mass="19409">MSPANTSKSKSKKLPQWICRTGIGQDSHRFLPESSTKPCILGGVIFENTPGFQANSDGDVIFHAVCNAISSITHKIILGEIADKLLHTRGITDSSVYLEEALKSLKPTQAISHIAITLEGKRPKFRSKFSELRQSIGNALKIPSESVGITATSGEGLSDYGCGDGIQCICILTVMEYRGQ</sequence>
<dbReference type="NCBIfam" id="TIGR00151">
    <property type="entry name" value="ispF"/>
    <property type="match status" value="1"/>
</dbReference>
<gene>
    <name evidence="10" type="primary">ispF</name>
    <name evidence="10" type="ordered locus">G5S_0518</name>
</gene>
<organism evidence="10 11">
    <name type="scientific">Chlamydia pecorum (strain ATCC VR-628 / DSM 29919 / E58)</name>
    <name type="common">Chlamydophila pecorum</name>
    <dbReference type="NCBI Taxonomy" id="331635"/>
    <lineage>
        <taxon>Bacteria</taxon>
        <taxon>Pseudomonadati</taxon>
        <taxon>Chlamydiota</taxon>
        <taxon>Chlamydiia</taxon>
        <taxon>Chlamydiales</taxon>
        <taxon>Chlamydiaceae</taxon>
        <taxon>Chlamydia/Chlamydophila group</taxon>
        <taxon>Chlamydia</taxon>
    </lineage>
</organism>
<reference evidence="10 11" key="1">
    <citation type="journal article" date="2011" name="J. Bacteriol.">
        <title>Genome sequence of the obligate intracellular animal pathogen Chlamydia pecorum E58.</title>
        <authorList>
            <person name="Mojica S."/>
            <person name="Huot Creasy H."/>
            <person name="Daugherty S."/>
            <person name="Read T.D."/>
            <person name="Kim T."/>
            <person name="Kaltenboeck B."/>
            <person name="Bavoil P."/>
            <person name="Myers G.S."/>
        </authorList>
    </citation>
    <scope>NUCLEOTIDE SEQUENCE [LARGE SCALE GENOMIC DNA]</scope>
    <source>
        <strain evidence="10 11">E58</strain>
    </source>
</reference>
<dbReference type="GO" id="GO:0016114">
    <property type="term" value="P:terpenoid biosynthetic process"/>
    <property type="evidence" value="ECO:0007669"/>
    <property type="project" value="InterPro"/>
</dbReference>
<dbReference type="Proteomes" id="UP000008305">
    <property type="component" value="Chromosome"/>
</dbReference>